<reference evidence="2 3" key="1">
    <citation type="submission" date="2019-06" db="EMBL/GenBank/DDBJ databases">
        <title>A chromosomal-level reference genome of Carpinus fangiana (Coryloideae, Betulaceae).</title>
        <authorList>
            <person name="Yang X."/>
            <person name="Wang Z."/>
            <person name="Zhang L."/>
            <person name="Hao G."/>
            <person name="Liu J."/>
            <person name="Yang Y."/>
        </authorList>
    </citation>
    <scope>NUCLEOTIDE SEQUENCE [LARGE SCALE GENOMIC DNA]</scope>
    <source>
        <strain evidence="2">Cfa_2016G</strain>
        <tissue evidence="2">Leaf</tissue>
    </source>
</reference>
<name>A0A5N6RDX1_9ROSI</name>
<dbReference type="Proteomes" id="UP000327013">
    <property type="component" value="Chromosome 6"/>
</dbReference>
<dbReference type="GO" id="GO:0005778">
    <property type="term" value="C:peroxisomal membrane"/>
    <property type="evidence" value="ECO:0007669"/>
    <property type="project" value="TreeGrafter"/>
</dbReference>
<protein>
    <submittedName>
        <fullName evidence="2">Uncharacterized protein</fullName>
    </submittedName>
</protein>
<evidence type="ECO:0000313" key="2">
    <source>
        <dbReference type="EMBL" id="KAE8076576.1"/>
    </source>
</evidence>
<dbReference type="GO" id="GO:1990429">
    <property type="term" value="C:peroxisomal importomer complex"/>
    <property type="evidence" value="ECO:0007669"/>
    <property type="project" value="TreeGrafter"/>
</dbReference>
<dbReference type="OrthoDB" id="514567at2759"/>
<dbReference type="AlphaFoldDB" id="A0A5N6RDX1"/>
<gene>
    <name evidence="2" type="ORF">FH972_015215</name>
</gene>
<dbReference type="PANTHER" id="PTHR19332">
    <property type="entry name" value="PEROXISOMAL MEMBRANE PROTEIN PEX13"/>
    <property type="match status" value="1"/>
</dbReference>
<keyword evidence="3" id="KW-1185">Reference proteome</keyword>
<dbReference type="GO" id="GO:0016560">
    <property type="term" value="P:protein import into peroxisome matrix, docking"/>
    <property type="evidence" value="ECO:0007669"/>
    <property type="project" value="InterPro"/>
</dbReference>
<dbReference type="EMBL" id="CM017326">
    <property type="protein sequence ID" value="KAE8076576.1"/>
    <property type="molecule type" value="Genomic_DNA"/>
</dbReference>
<evidence type="ECO:0000313" key="3">
    <source>
        <dbReference type="Proteomes" id="UP000327013"/>
    </source>
</evidence>
<dbReference type="InterPro" id="IPR035463">
    <property type="entry name" value="Pex13"/>
</dbReference>
<dbReference type="PANTHER" id="PTHR19332:SF10">
    <property type="entry name" value="PEROXIN-13"/>
    <property type="match status" value="1"/>
</dbReference>
<organism evidence="2 3">
    <name type="scientific">Carpinus fangiana</name>
    <dbReference type="NCBI Taxonomy" id="176857"/>
    <lineage>
        <taxon>Eukaryota</taxon>
        <taxon>Viridiplantae</taxon>
        <taxon>Streptophyta</taxon>
        <taxon>Embryophyta</taxon>
        <taxon>Tracheophyta</taxon>
        <taxon>Spermatophyta</taxon>
        <taxon>Magnoliopsida</taxon>
        <taxon>eudicotyledons</taxon>
        <taxon>Gunneridae</taxon>
        <taxon>Pentapetalae</taxon>
        <taxon>rosids</taxon>
        <taxon>fabids</taxon>
        <taxon>Fagales</taxon>
        <taxon>Betulaceae</taxon>
        <taxon>Carpinus</taxon>
    </lineage>
</organism>
<evidence type="ECO:0000256" key="1">
    <source>
        <dbReference type="SAM" id="MobiDB-lite"/>
    </source>
</evidence>
<feature type="region of interest" description="Disordered" evidence="1">
    <location>
        <begin position="1"/>
        <end position="78"/>
    </location>
</feature>
<feature type="compositionally biased region" description="Polar residues" evidence="1">
    <location>
        <begin position="53"/>
        <end position="66"/>
    </location>
</feature>
<sequence>MESNRQPSANNPPPKPWERAGASSGPAPFKPPSAGSTSDVVEASGTAKPGEIVSTSNNNATINRNALSRPVPTRPWEQNYGNSNYGGIGSNMGYNSGYASGTYGSYGGVGGSYGGIGGVGGSYGGVGGLYGGGMYGNSMYRGGGYGGAYGSSGMYGGGMYNGGLGGSMGGYGMGMGGPYGAQDPNDPYGAPPSPPGFWISALRVMQGVVNFFGRISILIDQNTQAFHLFMTAMLQLFDRSGVLYGELARFVLRILGIRTKPKKVQPPGPNGLPLPEPHNPHVNQNYIVEAKAAPSGSWDNVWGTDAGK</sequence>
<accession>A0A5N6RDX1</accession>
<proteinExistence type="predicted"/>